<reference evidence="3" key="2">
    <citation type="journal article" date="2023" name="IMA Fungus">
        <title>Comparative genomic study of the Penicillium genus elucidates a diverse pangenome and 15 lateral gene transfer events.</title>
        <authorList>
            <person name="Petersen C."/>
            <person name="Sorensen T."/>
            <person name="Nielsen M.R."/>
            <person name="Sondergaard T.E."/>
            <person name="Sorensen J.L."/>
            <person name="Fitzpatrick D.A."/>
            <person name="Frisvad J.C."/>
            <person name="Nielsen K.L."/>
        </authorList>
    </citation>
    <scope>NUCLEOTIDE SEQUENCE</scope>
    <source>
        <strain evidence="3">IBT 20477</strain>
    </source>
</reference>
<dbReference type="SUPFAM" id="SSF53649">
    <property type="entry name" value="Alkaline phosphatase-like"/>
    <property type="match status" value="1"/>
</dbReference>
<dbReference type="InterPro" id="IPR000917">
    <property type="entry name" value="Sulfatase_N"/>
</dbReference>
<dbReference type="EMBL" id="JAPQKQ010000001">
    <property type="protein sequence ID" value="KAJ5214760.1"/>
    <property type="molecule type" value="Genomic_DNA"/>
</dbReference>
<feature type="transmembrane region" description="Helical" evidence="1">
    <location>
        <begin position="36"/>
        <end position="59"/>
    </location>
</feature>
<dbReference type="PANTHER" id="PTHR43751:SF3">
    <property type="entry name" value="SULFATASE N-TERMINAL DOMAIN-CONTAINING PROTEIN"/>
    <property type="match status" value="1"/>
</dbReference>
<feature type="transmembrane region" description="Helical" evidence="1">
    <location>
        <begin position="173"/>
        <end position="190"/>
    </location>
</feature>
<feature type="non-terminal residue" evidence="3">
    <location>
        <position position="1"/>
    </location>
</feature>
<dbReference type="OrthoDB" id="103349at2759"/>
<evidence type="ECO:0000313" key="3">
    <source>
        <dbReference type="EMBL" id="KAJ5214760.1"/>
    </source>
</evidence>
<evidence type="ECO:0000256" key="1">
    <source>
        <dbReference type="SAM" id="Phobius"/>
    </source>
</evidence>
<keyword evidence="1" id="KW-0472">Membrane</keyword>
<dbReference type="Proteomes" id="UP001150942">
    <property type="component" value="Unassembled WGS sequence"/>
</dbReference>
<feature type="transmembrane region" description="Helical" evidence="1">
    <location>
        <begin position="65"/>
        <end position="86"/>
    </location>
</feature>
<gene>
    <name evidence="3" type="ORF">N7449_001929</name>
</gene>
<dbReference type="PANTHER" id="PTHR43751">
    <property type="entry name" value="SULFATASE"/>
    <property type="match status" value="1"/>
</dbReference>
<dbReference type="InterPro" id="IPR017850">
    <property type="entry name" value="Alkaline_phosphatase_core_sf"/>
</dbReference>
<dbReference type="InterPro" id="IPR052701">
    <property type="entry name" value="GAG_Ulvan_Degrading_Sulfatases"/>
</dbReference>
<feature type="transmembrane region" description="Helical" evidence="1">
    <location>
        <begin position="143"/>
        <end position="166"/>
    </location>
</feature>
<name>A0A9W9TAS1_9EURO</name>
<evidence type="ECO:0000259" key="2">
    <source>
        <dbReference type="Pfam" id="PF00884"/>
    </source>
</evidence>
<keyword evidence="1" id="KW-0812">Transmembrane</keyword>
<keyword evidence="1" id="KW-1133">Transmembrane helix</keyword>
<accession>A0A9W9TAS1</accession>
<feature type="domain" description="Sulfatase N-terminal" evidence="2">
    <location>
        <begin position="455"/>
        <end position="712"/>
    </location>
</feature>
<reference evidence="3" key="1">
    <citation type="submission" date="2022-11" db="EMBL/GenBank/DDBJ databases">
        <authorList>
            <person name="Petersen C."/>
        </authorList>
    </citation>
    <scope>NUCLEOTIDE SEQUENCE</scope>
    <source>
        <strain evidence="3">IBT 20477</strain>
    </source>
</reference>
<protein>
    <submittedName>
        <fullName evidence="3">Alkaline phosphatase-like alpha/beta/alpha</fullName>
    </submittedName>
</protein>
<organism evidence="3 4">
    <name type="scientific">Penicillium cf. viridicatum</name>
    <dbReference type="NCBI Taxonomy" id="2972119"/>
    <lineage>
        <taxon>Eukaryota</taxon>
        <taxon>Fungi</taxon>
        <taxon>Dikarya</taxon>
        <taxon>Ascomycota</taxon>
        <taxon>Pezizomycotina</taxon>
        <taxon>Eurotiomycetes</taxon>
        <taxon>Eurotiomycetidae</taxon>
        <taxon>Eurotiales</taxon>
        <taxon>Aspergillaceae</taxon>
        <taxon>Penicillium</taxon>
    </lineage>
</organism>
<dbReference type="AlphaFoldDB" id="A0A9W9TAS1"/>
<dbReference type="Pfam" id="PF00884">
    <property type="entry name" value="Sulfatase"/>
    <property type="match status" value="1"/>
</dbReference>
<sequence length="940" mass="106999">MKVVHAVHAYLSHGIRRVRLSPGETLDAVWDFSRRYFFTLAFLSLFTAKLLHLYAHIYSLPLPRLFLWGLTFFFQDVMILLLFRILAQKVAWRPGAALLAILVIPSSLIVSFMAAANTSFYVFTGAEIHWRQAKSFNGDAAAIHTLLTGLTGFLIVEGILLTVSLFAAHSIHAITGGILHVWAWPIRWLFARVRPHMEPLVQRFWPSKSPAPDLPDPRIYEQISMDDNDDLSDNEEGDHLLNTAQLPNRLPESKRVTDGVPQRALVLGLFSLFLFLRFMRPWDPVYMYMSTTLPLTTVIEGAARHSPVDTTGTPARFDYLEQATSLGPAPRWSWMSKEPIAGFEDWDQSDPLALHYNPHDDPLHISNLDKPVLEEIHNALASGDVKIKHVVFLKLESARADIFPLQKDSFMYKRIAETWKDKTIPPEVVDRLANLTRTAEFLTNFPNGFEHDDARFNGRKAYGGISAKDAITSSTYTLKSLTGSFCGVTPMVADFNREFEHHIYQPCLPHVFDMLSQQPDITSETDDFTKWPWHSTFMMSVTEMYDNQNKLTPHLGFRDKQTKETIIKPEAKHYPVTSAEVNYYGYPESELREYIRDAIDDAERDHQRLFLSHLTSTTHHPWGVPNDAYEDMMGSKSGANNDMNRYLNSVGYVDDWLSELIDILEEKGVANETLFVMAGDHGLSLPNDGGITPYDNPHVGSFKIDTPVISTQIVPTIIDLLIESASLSQDSTRSARDIRSLYEGQSLIRPQVVEQDGREAWHFTVMNTGGSWLSVRSAARPEFRLVIPLVNDVEWRFSDVSKDPNELSPIERFTLADLAAAVDQEYKDEEVLNWLYNASYVTNWPKKRPKKTKAKRSHESTWSRIFIYISSILILACLIYQVSAWDGHSGFATMPLWRDPPVLVDPEHGGREQAEHSFAGSILKPYVDRLVWSQSREWDT</sequence>
<evidence type="ECO:0000313" key="4">
    <source>
        <dbReference type="Proteomes" id="UP001150942"/>
    </source>
</evidence>
<feature type="transmembrane region" description="Helical" evidence="1">
    <location>
        <begin position="98"/>
        <end position="123"/>
    </location>
</feature>
<proteinExistence type="predicted"/>
<dbReference type="Gene3D" id="3.40.720.10">
    <property type="entry name" value="Alkaline Phosphatase, subunit A"/>
    <property type="match status" value="1"/>
</dbReference>
<comment type="caution">
    <text evidence="3">The sequence shown here is derived from an EMBL/GenBank/DDBJ whole genome shotgun (WGS) entry which is preliminary data.</text>
</comment>
<keyword evidence="4" id="KW-1185">Reference proteome</keyword>